<name>A0ABT5QI30_9GAMM</name>
<dbReference type="PANTHER" id="PTHR38591:SF1">
    <property type="entry name" value="BLL1000 PROTEIN"/>
    <property type="match status" value="1"/>
</dbReference>
<evidence type="ECO:0000259" key="2">
    <source>
        <dbReference type="Pfam" id="PF07143"/>
    </source>
</evidence>
<protein>
    <submittedName>
        <fullName evidence="3">Carotenoid 1,2-hydratase</fullName>
    </submittedName>
</protein>
<dbReference type="Gene3D" id="2.40.370.10">
    <property type="entry name" value="AttH-like domain"/>
    <property type="match status" value="2"/>
</dbReference>
<dbReference type="InterPro" id="IPR023374">
    <property type="entry name" value="AttH-like_dom_sf"/>
</dbReference>
<dbReference type="SUPFAM" id="SSF159245">
    <property type="entry name" value="AttH-like"/>
    <property type="match status" value="1"/>
</dbReference>
<keyword evidence="1" id="KW-1133">Transmembrane helix</keyword>
<evidence type="ECO:0000256" key="1">
    <source>
        <dbReference type="SAM" id="Phobius"/>
    </source>
</evidence>
<evidence type="ECO:0000313" key="3">
    <source>
        <dbReference type="EMBL" id="MDD1780628.1"/>
    </source>
</evidence>
<gene>
    <name evidence="3" type="ORF">LRP49_05370</name>
</gene>
<dbReference type="EMBL" id="JAJUBB010000003">
    <property type="protein sequence ID" value="MDD1780628.1"/>
    <property type="molecule type" value="Genomic_DNA"/>
</dbReference>
<comment type="caution">
    <text evidence="3">The sequence shown here is derived from an EMBL/GenBank/DDBJ whole genome shotgun (WGS) entry which is preliminary data.</text>
</comment>
<dbReference type="Pfam" id="PF07143">
    <property type="entry name" value="CrtC"/>
    <property type="match status" value="1"/>
</dbReference>
<sequence>MSRRDPRQGPMLRIIGWSTAIFLCVIAFFGSVLFKSSPPERGAVEMLLANNEKGFANVEPGYAITFPKDYGVHEEFRQEWWYVTANLSDKDGNKYGIQWTVFRSAVSPEKGEQWDNQQIYMAHAVLTTSEQMYSSERFSRGGIGQAGVSSQPFSVWLDDWEWTSASKEVFPSILVAGENTFSFYLNMKRTQSEVLQGVDGYSKKHAKDNVASYYFSVPAVDIAGTIMIEGESVDVTGKGWIDREWSTKALSDDQKGWDWFALQFEDGDSLVMVQVRSENGPYRFGSLTNAEGETVILQPEEIEMMPQTFTKVSSGRYVPTEWQLKLPKHGIDITTSPLNEQNWLSFAFPYWEGPIEITGSKQGVGFMEVTGY</sequence>
<feature type="transmembrane region" description="Helical" evidence="1">
    <location>
        <begin position="12"/>
        <end position="34"/>
    </location>
</feature>
<organism evidence="3 4">
    <name type="scientific">Enterovibrio qingdaonensis</name>
    <dbReference type="NCBI Taxonomy" id="2899818"/>
    <lineage>
        <taxon>Bacteria</taxon>
        <taxon>Pseudomonadati</taxon>
        <taxon>Pseudomonadota</taxon>
        <taxon>Gammaproteobacteria</taxon>
        <taxon>Vibrionales</taxon>
        <taxon>Vibrionaceae</taxon>
        <taxon>Enterovibrio</taxon>
    </lineage>
</organism>
<feature type="domain" description="AttH" evidence="2">
    <location>
        <begin position="79"/>
        <end position="247"/>
    </location>
</feature>
<evidence type="ECO:0000313" key="4">
    <source>
        <dbReference type="Proteomes" id="UP001149821"/>
    </source>
</evidence>
<accession>A0ABT5QI30</accession>
<keyword evidence="1" id="KW-0812">Transmembrane</keyword>
<keyword evidence="1" id="KW-0472">Membrane</keyword>
<dbReference type="Proteomes" id="UP001149821">
    <property type="component" value="Unassembled WGS sequence"/>
</dbReference>
<dbReference type="PANTHER" id="PTHR38591">
    <property type="entry name" value="HYDROLASE"/>
    <property type="match status" value="1"/>
</dbReference>
<reference evidence="3" key="1">
    <citation type="submission" date="2021-12" db="EMBL/GenBank/DDBJ databases">
        <title>Enterovibrio ZSDZ35 sp. nov. and Enterovibrio ZSDZ42 sp. nov., isolated from coastal seawater in Qingdao.</title>
        <authorList>
            <person name="Zhang P."/>
        </authorList>
    </citation>
    <scope>NUCLEOTIDE SEQUENCE</scope>
    <source>
        <strain evidence="3">ZSDZ35</strain>
    </source>
</reference>
<dbReference type="RefSeq" id="WP_274140754.1">
    <property type="nucleotide sequence ID" value="NZ_JAJUBB010000003.1"/>
</dbReference>
<proteinExistence type="predicted"/>
<keyword evidence="4" id="KW-1185">Reference proteome</keyword>
<dbReference type="InterPro" id="IPR010791">
    <property type="entry name" value="AttH_dom"/>
</dbReference>
<dbReference type="Pfam" id="PF17186">
    <property type="entry name" value="Lipocalin_9"/>
    <property type="match status" value="1"/>
</dbReference>